<organism evidence="2 3">
    <name type="scientific">Blastopirellula marina</name>
    <dbReference type="NCBI Taxonomy" id="124"/>
    <lineage>
        <taxon>Bacteria</taxon>
        <taxon>Pseudomonadati</taxon>
        <taxon>Planctomycetota</taxon>
        <taxon>Planctomycetia</taxon>
        <taxon>Pirellulales</taxon>
        <taxon>Pirellulaceae</taxon>
        <taxon>Blastopirellula</taxon>
    </lineage>
</organism>
<sequence length="250" mass="28227">MSVDRAARDVGAEVLAAFLRGEVDSWVAKSKLEQLSGFKDDGTRAVNQEGDYALFWAAARVQQINLEISEDDWEDLRTELAFLLTDFEYPQLDDRQKEAESLRRTRCFAAIHLLALVSAGIAGYWLGWWIPIVAVPLSAILFWVPAFFFGGRREDVDPSFPFPSEAESITYKTMIEKFELPATFAESVFPSQRRLPPQYSLRERIEAWEEYAGCAAIVMGCVILWPILLVAMVVTPSNPVQRDSKVEPEG</sequence>
<evidence type="ECO:0000313" key="2">
    <source>
        <dbReference type="EMBL" id="PQO43761.1"/>
    </source>
</evidence>
<evidence type="ECO:0000313" key="3">
    <source>
        <dbReference type="Proteomes" id="UP000237819"/>
    </source>
</evidence>
<dbReference type="Proteomes" id="UP000237819">
    <property type="component" value="Unassembled WGS sequence"/>
</dbReference>
<name>A0A2S8GHI5_9BACT</name>
<gene>
    <name evidence="2" type="ORF">C5Y93_24320</name>
</gene>
<accession>A0A2S8GHI5</accession>
<keyword evidence="1" id="KW-1133">Transmembrane helix</keyword>
<feature type="transmembrane region" description="Helical" evidence="1">
    <location>
        <begin position="211"/>
        <end position="234"/>
    </location>
</feature>
<protein>
    <submittedName>
        <fullName evidence="2">Uncharacterized protein</fullName>
    </submittedName>
</protein>
<evidence type="ECO:0000256" key="1">
    <source>
        <dbReference type="SAM" id="Phobius"/>
    </source>
</evidence>
<keyword evidence="1" id="KW-0472">Membrane</keyword>
<dbReference type="AlphaFoldDB" id="A0A2S8GHI5"/>
<reference evidence="2 3" key="1">
    <citation type="submission" date="2018-02" db="EMBL/GenBank/DDBJ databases">
        <title>Comparative genomes isolates from brazilian mangrove.</title>
        <authorList>
            <person name="Araujo J.E."/>
            <person name="Taketani R.G."/>
            <person name="Silva M.C.P."/>
            <person name="Loureco M.V."/>
            <person name="Andreote F.D."/>
        </authorList>
    </citation>
    <scope>NUCLEOTIDE SEQUENCE [LARGE SCALE GENOMIC DNA]</scope>
    <source>
        <strain evidence="2 3">Nap-Phe MGV</strain>
    </source>
</reference>
<feature type="transmembrane region" description="Helical" evidence="1">
    <location>
        <begin position="132"/>
        <end position="150"/>
    </location>
</feature>
<proteinExistence type="predicted"/>
<feature type="transmembrane region" description="Helical" evidence="1">
    <location>
        <begin position="107"/>
        <end position="126"/>
    </location>
</feature>
<comment type="caution">
    <text evidence="2">The sequence shown here is derived from an EMBL/GenBank/DDBJ whole genome shotgun (WGS) entry which is preliminary data.</text>
</comment>
<dbReference type="EMBL" id="PUHZ01000023">
    <property type="protein sequence ID" value="PQO43761.1"/>
    <property type="molecule type" value="Genomic_DNA"/>
</dbReference>
<keyword evidence="1" id="KW-0812">Transmembrane</keyword>